<evidence type="ECO:0000313" key="1">
    <source>
        <dbReference type="EMBL" id="PRR86102.1"/>
    </source>
</evidence>
<protein>
    <submittedName>
        <fullName evidence="1">Uncharacterized protein</fullName>
    </submittedName>
</protein>
<sequence>MGRINFISILMEIYKKNGWVLRLLRNILKAIINVEVLD</sequence>
<comment type="caution">
    <text evidence="1">The sequence shown here is derived from an EMBL/GenBank/DDBJ whole genome shotgun (WGS) entry which is preliminary data.</text>
</comment>
<accession>A0A2T0BQJ0</accession>
<proteinExistence type="predicted"/>
<keyword evidence="2" id="KW-1185">Reference proteome</keyword>
<evidence type="ECO:0000313" key="2">
    <source>
        <dbReference type="Proteomes" id="UP000237798"/>
    </source>
</evidence>
<name>A0A2T0BQJ0_9CLOT</name>
<reference evidence="1 2" key="1">
    <citation type="submission" date="2018-03" db="EMBL/GenBank/DDBJ databases">
        <title>Genome sequence of Clostridium luticellarii DSM 29923.</title>
        <authorList>
            <person name="Poehlein A."/>
            <person name="Daniel R."/>
        </authorList>
    </citation>
    <scope>NUCLEOTIDE SEQUENCE [LARGE SCALE GENOMIC DNA]</scope>
    <source>
        <strain evidence="1 2">DSM 29923</strain>
    </source>
</reference>
<dbReference type="AlphaFoldDB" id="A0A2T0BQJ0"/>
<gene>
    <name evidence="1" type="ORF">CLLU_09340</name>
</gene>
<organism evidence="1 2">
    <name type="scientific">Clostridium luticellarii</name>
    <dbReference type="NCBI Taxonomy" id="1691940"/>
    <lineage>
        <taxon>Bacteria</taxon>
        <taxon>Bacillati</taxon>
        <taxon>Bacillota</taxon>
        <taxon>Clostridia</taxon>
        <taxon>Eubacteriales</taxon>
        <taxon>Clostridiaceae</taxon>
        <taxon>Clostridium</taxon>
    </lineage>
</organism>
<dbReference type="Proteomes" id="UP000237798">
    <property type="component" value="Unassembled WGS sequence"/>
</dbReference>
<dbReference type="EMBL" id="PVXP01000008">
    <property type="protein sequence ID" value="PRR86102.1"/>
    <property type="molecule type" value="Genomic_DNA"/>
</dbReference>